<evidence type="ECO:0000313" key="3">
    <source>
        <dbReference type="Proteomes" id="UP000531916"/>
    </source>
</evidence>
<reference evidence="2 3" key="1">
    <citation type="submission" date="2019-04" db="EMBL/GenBank/DDBJ databases">
        <authorList>
            <consortium name="NARMS: The National Antimicrobial Resistance Monitoring System"/>
        </authorList>
    </citation>
    <scope>NUCLEOTIDE SEQUENCE [LARGE SCALE GENOMIC DNA]</scope>
    <source>
        <strain evidence="2 3">FSIS11919500</strain>
    </source>
</reference>
<accession>A0A167V643</accession>
<sequence>MLTFSLTRPVAGHTPSVTEEQQLNDRARQAGTHCEYCGYESPRNTALWRDNNPLHDSDDNLTVADPFCRAWRELDTINADRGVMAILPGLSAEDCNHLQRTLHLALHCGDGEKQQDAKALLNWLTEHQTIAQMQIGSAHPQACAQALQRTPEEAVPAVLDAWCNLRLILNLHRLPAPSPDTLTRLEATPAWWTLLYQHYLSGG</sequence>
<name>A0A167V643_ECOLX</name>
<proteinExistence type="predicted"/>
<protein>
    <submittedName>
        <fullName evidence="2">Uncharacterized protein</fullName>
    </submittedName>
</protein>
<dbReference type="Proteomes" id="UP000531916">
    <property type="component" value="Unassembled WGS sequence"/>
</dbReference>
<organism evidence="2 3">
    <name type="scientific">Escherichia coli</name>
    <dbReference type="NCBI Taxonomy" id="562"/>
    <lineage>
        <taxon>Bacteria</taxon>
        <taxon>Pseudomonadati</taxon>
        <taxon>Pseudomonadota</taxon>
        <taxon>Gammaproteobacteria</taxon>
        <taxon>Enterobacterales</taxon>
        <taxon>Enterobacteriaceae</taxon>
        <taxon>Escherichia</taxon>
    </lineage>
</organism>
<evidence type="ECO:0000313" key="2">
    <source>
        <dbReference type="EMBL" id="EFC2249295.1"/>
    </source>
</evidence>
<feature type="region of interest" description="Disordered" evidence="1">
    <location>
        <begin position="1"/>
        <end position="24"/>
    </location>
</feature>
<gene>
    <name evidence="2" type="ORF">E5H86_26715</name>
</gene>
<evidence type="ECO:0000256" key="1">
    <source>
        <dbReference type="SAM" id="MobiDB-lite"/>
    </source>
</evidence>
<comment type="caution">
    <text evidence="2">The sequence shown here is derived from an EMBL/GenBank/DDBJ whole genome shotgun (WGS) entry which is preliminary data.</text>
</comment>
<dbReference type="EMBL" id="AASEPP010000084">
    <property type="protein sequence ID" value="EFC2249295.1"/>
    <property type="molecule type" value="Genomic_DNA"/>
</dbReference>
<dbReference type="AlphaFoldDB" id="A0A167V643"/>
<dbReference type="RefSeq" id="WP_050939899.1">
    <property type="nucleotide sequence ID" value="NZ_BFGA01000033.1"/>
</dbReference>